<dbReference type="EMBL" id="UINC01003388">
    <property type="protein sequence ID" value="SVA05896.1"/>
    <property type="molecule type" value="Genomic_DNA"/>
</dbReference>
<organism evidence="2">
    <name type="scientific">marine metagenome</name>
    <dbReference type="NCBI Taxonomy" id="408172"/>
    <lineage>
        <taxon>unclassified sequences</taxon>
        <taxon>metagenomes</taxon>
        <taxon>ecological metagenomes</taxon>
    </lineage>
</organism>
<dbReference type="InterPro" id="IPR003692">
    <property type="entry name" value="Hydantoinase_B"/>
</dbReference>
<evidence type="ECO:0000259" key="1">
    <source>
        <dbReference type="Pfam" id="PF02538"/>
    </source>
</evidence>
<dbReference type="PANTHER" id="PTHR11365:SF23">
    <property type="entry name" value="HYPOTHETICAL 5-OXOPROLINASE (EUROFUNG)-RELATED"/>
    <property type="match status" value="1"/>
</dbReference>
<sequence>MKKVHVQDPIDLEIKWQRLIAIMDEIDNATIKTAFSTIVSDSHDFACILLDSNGNSICQSSFSPPDFCVIIPSTARKIINKIGKNNINDGDVLVTNDPWIATGHLPDYAILTPIFFKNKLIGFIGTIAHLADVGGHNGDIIANDVYTEGLCIPPSKLVKKSLENNFLFNIISNNTRVPDLVIGDLRAIIGTHKLGKNRIEEFFNDYKLNNFIKLSNVIRGNSEELLRNKIYKLKNGVYKYNLNIDGYFDIVTLNVSIMISDYDIYVDYTGSSTQTHKASINCVYNVTHSSTMYPFKCALAPNIPNNTGLFKPIHVFAPKGSILNTTFPHPVQARAKTTNNINQVIFGALSDVFGEYSQAGSGSIWPFSVFGTDDSDNTFSCHILPHGGRGAMKNMDGLLPIAFPHNSVVTPIEIMELKSPVIFEMKKLIPNSGGPGKYRGGLSQKINIKNISDKTIKARIRPDKIVCEPKGLNNGLPGIRGKVIYNGHEIREFPIFDFKPNDKIELILPGGAGHGNPKDRSKKDINKDLELGYITEDHCKSYYH</sequence>
<reference evidence="2" key="1">
    <citation type="submission" date="2018-05" db="EMBL/GenBank/DDBJ databases">
        <authorList>
            <person name="Lanie J.A."/>
            <person name="Ng W.-L."/>
            <person name="Kazmierczak K.M."/>
            <person name="Andrzejewski T.M."/>
            <person name="Davidsen T.M."/>
            <person name="Wayne K.J."/>
            <person name="Tettelin H."/>
            <person name="Glass J.I."/>
            <person name="Rusch D."/>
            <person name="Podicherti R."/>
            <person name="Tsui H.-C.T."/>
            <person name="Winkler M.E."/>
        </authorList>
    </citation>
    <scope>NUCLEOTIDE SEQUENCE</scope>
</reference>
<evidence type="ECO:0000313" key="2">
    <source>
        <dbReference type="EMBL" id="SVA05896.1"/>
    </source>
</evidence>
<feature type="domain" description="Hydantoinase B/oxoprolinase" evidence="1">
    <location>
        <begin position="8"/>
        <end position="517"/>
    </location>
</feature>
<dbReference type="Pfam" id="PF02538">
    <property type="entry name" value="Hydantoinase_B"/>
    <property type="match status" value="1"/>
</dbReference>
<dbReference type="GO" id="GO:0006749">
    <property type="term" value="P:glutathione metabolic process"/>
    <property type="evidence" value="ECO:0007669"/>
    <property type="project" value="TreeGrafter"/>
</dbReference>
<gene>
    <name evidence="2" type="ORF">METZ01_LOCUS58750</name>
</gene>
<dbReference type="GO" id="GO:0005829">
    <property type="term" value="C:cytosol"/>
    <property type="evidence" value="ECO:0007669"/>
    <property type="project" value="TreeGrafter"/>
</dbReference>
<dbReference type="GO" id="GO:0017168">
    <property type="term" value="F:5-oxoprolinase (ATP-hydrolyzing) activity"/>
    <property type="evidence" value="ECO:0007669"/>
    <property type="project" value="TreeGrafter"/>
</dbReference>
<dbReference type="InterPro" id="IPR045079">
    <property type="entry name" value="Oxoprolinase-like"/>
</dbReference>
<dbReference type="PANTHER" id="PTHR11365">
    <property type="entry name" value="5-OXOPROLINASE RELATED"/>
    <property type="match status" value="1"/>
</dbReference>
<dbReference type="AlphaFoldDB" id="A0A381SPI0"/>
<protein>
    <recommendedName>
        <fullName evidence="1">Hydantoinase B/oxoprolinase domain-containing protein</fullName>
    </recommendedName>
</protein>
<name>A0A381SPI0_9ZZZZ</name>
<proteinExistence type="predicted"/>
<accession>A0A381SPI0</accession>